<keyword evidence="5" id="KW-1185">Reference proteome</keyword>
<comment type="caution">
    <text evidence="4">The sequence shown here is derived from an EMBL/GenBank/DDBJ whole genome shotgun (WGS) entry which is preliminary data.</text>
</comment>
<organism evidence="4 5">
    <name type="scientific">Metabacillus arenae</name>
    <dbReference type="NCBI Taxonomy" id="2771434"/>
    <lineage>
        <taxon>Bacteria</taxon>
        <taxon>Bacillati</taxon>
        <taxon>Bacillota</taxon>
        <taxon>Bacilli</taxon>
        <taxon>Bacillales</taxon>
        <taxon>Bacillaceae</taxon>
        <taxon>Metabacillus</taxon>
    </lineage>
</organism>
<proteinExistence type="predicted"/>
<sequence length="347" mass="38090">MDKQKNSDLKIKINGKENEVTEASGQLEKPLNDTSEDFTVSTWEEKVNAEKETAAAKQPGSNEESFPWLLPDEEEVFKEDPKVVIPTTKRKKKNQSPYFSQSKKKQPIHFPLKKFITTILLAVVLGVGFGTIALQFMSNEDMPVFASLQGENKDTPSLTDTEEKADEKGDKESAGAASTYEGFAVQAGSFTSRDGALSVAEDIKSKGLPAIVLPDGERQVVYVGIGNEKDDTESISSIFQQSSEVEPWGGKQLSLELSLTEESQPFMEIIKGLATLSTQTINEQPVKTDELASITEQLEKSSPKEETPKKIKENLTNALNGIKKETKEGGWSAQQNLLDSLSLLVAK</sequence>
<dbReference type="SUPFAM" id="SSF110997">
    <property type="entry name" value="Sporulation related repeat"/>
    <property type="match status" value="1"/>
</dbReference>
<feature type="compositionally biased region" description="Basic and acidic residues" evidence="1">
    <location>
        <begin position="161"/>
        <end position="173"/>
    </location>
</feature>
<evidence type="ECO:0000259" key="3">
    <source>
        <dbReference type="PROSITE" id="PS51724"/>
    </source>
</evidence>
<feature type="domain" description="SPOR" evidence="3">
    <location>
        <begin position="177"/>
        <end position="252"/>
    </location>
</feature>
<keyword evidence="2" id="KW-0812">Transmembrane</keyword>
<protein>
    <recommendedName>
        <fullName evidence="3">SPOR domain-containing protein</fullName>
    </recommendedName>
</protein>
<keyword evidence="2" id="KW-0472">Membrane</keyword>
<name>A0A926RXP5_9BACI</name>
<dbReference type="AlphaFoldDB" id="A0A926RXP5"/>
<evidence type="ECO:0000256" key="2">
    <source>
        <dbReference type="SAM" id="Phobius"/>
    </source>
</evidence>
<gene>
    <name evidence="4" type="ORF">IC621_13230</name>
</gene>
<dbReference type="InterPro" id="IPR007730">
    <property type="entry name" value="SPOR-like_dom"/>
</dbReference>
<reference evidence="4" key="1">
    <citation type="submission" date="2020-09" db="EMBL/GenBank/DDBJ databases">
        <title>A novel bacterium of genus Bacillus, isolated from South China Sea.</title>
        <authorList>
            <person name="Huang H."/>
            <person name="Mo K."/>
            <person name="Hu Y."/>
        </authorList>
    </citation>
    <scope>NUCLEOTIDE SEQUENCE</scope>
    <source>
        <strain evidence="4">IB182487</strain>
    </source>
</reference>
<evidence type="ECO:0000256" key="1">
    <source>
        <dbReference type="SAM" id="MobiDB-lite"/>
    </source>
</evidence>
<dbReference type="PROSITE" id="PS51724">
    <property type="entry name" value="SPOR"/>
    <property type="match status" value="1"/>
</dbReference>
<feature type="compositionally biased region" description="Basic and acidic residues" evidence="1">
    <location>
        <begin position="1"/>
        <end position="19"/>
    </location>
</feature>
<feature type="region of interest" description="Disordered" evidence="1">
    <location>
        <begin position="1"/>
        <end position="35"/>
    </location>
</feature>
<dbReference type="Gene3D" id="3.30.70.1070">
    <property type="entry name" value="Sporulation related repeat"/>
    <property type="match status" value="1"/>
</dbReference>
<dbReference type="GO" id="GO:0042834">
    <property type="term" value="F:peptidoglycan binding"/>
    <property type="evidence" value="ECO:0007669"/>
    <property type="project" value="InterPro"/>
</dbReference>
<dbReference type="InterPro" id="IPR036680">
    <property type="entry name" value="SPOR-like_sf"/>
</dbReference>
<evidence type="ECO:0000313" key="5">
    <source>
        <dbReference type="Proteomes" id="UP000626844"/>
    </source>
</evidence>
<feature type="region of interest" description="Disordered" evidence="1">
    <location>
        <begin position="48"/>
        <end position="102"/>
    </location>
</feature>
<dbReference type="Proteomes" id="UP000626844">
    <property type="component" value="Unassembled WGS sequence"/>
</dbReference>
<feature type="region of interest" description="Disordered" evidence="1">
    <location>
        <begin position="149"/>
        <end position="176"/>
    </location>
</feature>
<dbReference type="RefSeq" id="WP_191158792.1">
    <property type="nucleotide sequence ID" value="NZ_JACXAI010000016.1"/>
</dbReference>
<keyword evidence="2" id="KW-1133">Transmembrane helix</keyword>
<accession>A0A926RXP5</accession>
<dbReference type="EMBL" id="JACXAI010000016">
    <property type="protein sequence ID" value="MBD1381196.1"/>
    <property type="molecule type" value="Genomic_DNA"/>
</dbReference>
<feature type="transmembrane region" description="Helical" evidence="2">
    <location>
        <begin position="115"/>
        <end position="137"/>
    </location>
</feature>
<evidence type="ECO:0000313" key="4">
    <source>
        <dbReference type="EMBL" id="MBD1381196.1"/>
    </source>
</evidence>